<comment type="similarity">
    <text evidence="2 7">Belongs to the ExbD/TolR family.</text>
</comment>
<evidence type="ECO:0000313" key="10">
    <source>
        <dbReference type="Proteomes" id="UP000002745"/>
    </source>
</evidence>
<protein>
    <submittedName>
        <fullName evidence="9">Biopolymer transport protein ExbD/TolR</fullName>
    </submittedName>
</protein>
<name>C6XI77_HIRBI</name>
<evidence type="ECO:0000256" key="1">
    <source>
        <dbReference type="ARBA" id="ARBA00004162"/>
    </source>
</evidence>
<dbReference type="GO" id="GO:0015031">
    <property type="term" value="P:protein transport"/>
    <property type="evidence" value="ECO:0007669"/>
    <property type="project" value="UniProtKB-KW"/>
</dbReference>
<dbReference type="HOGENOM" id="CLU_085305_3_0_5"/>
<dbReference type="Proteomes" id="UP000002745">
    <property type="component" value="Chromosome"/>
</dbReference>
<evidence type="ECO:0000256" key="2">
    <source>
        <dbReference type="ARBA" id="ARBA00005811"/>
    </source>
</evidence>
<evidence type="ECO:0000313" key="9">
    <source>
        <dbReference type="EMBL" id="ACT58903.1"/>
    </source>
</evidence>
<dbReference type="GO" id="GO:0022857">
    <property type="term" value="F:transmembrane transporter activity"/>
    <property type="evidence" value="ECO:0007669"/>
    <property type="project" value="InterPro"/>
</dbReference>
<dbReference type="AlphaFoldDB" id="C6XI77"/>
<dbReference type="PANTHER" id="PTHR30558:SF13">
    <property type="entry name" value="BIOPOLYMER TRANSPORT PROTEIN EXBD2"/>
    <property type="match status" value="1"/>
</dbReference>
<dbReference type="KEGG" id="hba:Hbal_1211"/>
<dbReference type="RefSeq" id="WP_015827053.1">
    <property type="nucleotide sequence ID" value="NC_012982.1"/>
</dbReference>
<dbReference type="Pfam" id="PF02472">
    <property type="entry name" value="ExbD"/>
    <property type="match status" value="1"/>
</dbReference>
<evidence type="ECO:0000256" key="5">
    <source>
        <dbReference type="ARBA" id="ARBA00022989"/>
    </source>
</evidence>
<dbReference type="InterPro" id="IPR003400">
    <property type="entry name" value="ExbD"/>
</dbReference>
<gene>
    <name evidence="9" type="ordered locus">Hbal_1211</name>
</gene>
<evidence type="ECO:0000256" key="3">
    <source>
        <dbReference type="ARBA" id="ARBA00022475"/>
    </source>
</evidence>
<organism evidence="9 10">
    <name type="scientific">Hirschia baltica (strain ATCC 49814 / DSM 5838 / IFAM 1418)</name>
    <dbReference type="NCBI Taxonomy" id="582402"/>
    <lineage>
        <taxon>Bacteria</taxon>
        <taxon>Pseudomonadati</taxon>
        <taxon>Pseudomonadota</taxon>
        <taxon>Alphaproteobacteria</taxon>
        <taxon>Hyphomonadales</taxon>
        <taxon>Hyphomonadaceae</taxon>
        <taxon>Hirschia</taxon>
    </lineage>
</organism>
<keyword evidence="10" id="KW-1185">Reference proteome</keyword>
<evidence type="ECO:0000256" key="4">
    <source>
        <dbReference type="ARBA" id="ARBA00022692"/>
    </source>
</evidence>
<dbReference type="PANTHER" id="PTHR30558">
    <property type="entry name" value="EXBD MEMBRANE COMPONENT OF PMF-DRIVEN MACROMOLECULE IMPORT SYSTEM"/>
    <property type="match status" value="1"/>
</dbReference>
<accession>C6XI77</accession>
<proteinExistence type="inferred from homology"/>
<dbReference type="eggNOG" id="COG0848">
    <property type="taxonomic scope" value="Bacteria"/>
</dbReference>
<evidence type="ECO:0000256" key="6">
    <source>
        <dbReference type="ARBA" id="ARBA00023136"/>
    </source>
</evidence>
<dbReference type="OrthoDB" id="5456447at2"/>
<evidence type="ECO:0000256" key="8">
    <source>
        <dbReference type="SAM" id="Phobius"/>
    </source>
</evidence>
<feature type="transmembrane region" description="Helical" evidence="8">
    <location>
        <begin position="20"/>
        <end position="38"/>
    </location>
</feature>
<keyword evidence="4 7" id="KW-0812">Transmembrane</keyword>
<sequence>MARESRIAPEEDAEVDLTPMLDVVFILLIFFIVTATFVKTPGATVEKIDLKKVAPINSPIMVALTADDEIWINRKAVKMREVYATMQEMVEDNSSGEAMILVDGQSTTGVLLELQSNMMTAGVKSINISTEPQS</sequence>
<dbReference type="Gene3D" id="3.30.420.270">
    <property type="match status" value="1"/>
</dbReference>
<reference evidence="10" key="1">
    <citation type="journal article" date="2011" name="J. Bacteriol.">
        <title>Genome sequences of eight morphologically diverse alphaproteobacteria.</title>
        <authorList>
            <consortium name="US DOE Joint Genome Institute"/>
            <person name="Brown P.J."/>
            <person name="Kysela D.T."/>
            <person name="Buechlein A."/>
            <person name="Hemmerich C."/>
            <person name="Brun Y.V."/>
        </authorList>
    </citation>
    <scope>NUCLEOTIDE SEQUENCE [LARGE SCALE GENOMIC DNA]</scope>
    <source>
        <strain evidence="10">ATCC 49814 / DSM 5838 / IFAM 1418</strain>
    </source>
</reference>
<dbReference type="GO" id="GO:0005886">
    <property type="term" value="C:plasma membrane"/>
    <property type="evidence" value="ECO:0007669"/>
    <property type="project" value="UniProtKB-SubCell"/>
</dbReference>
<evidence type="ECO:0000256" key="7">
    <source>
        <dbReference type="RuleBase" id="RU003879"/>
    </source>
</evidence>
<keyword evidence="6 8" id="KW-0472">Membrane</keyword>
<keyword evidence="7" id="KW-0653">Protein transport</keyword>
<dbReference type="EMBL" id="CP001678">
    <property type="protein sequence ID" value="ACT58903.1"/>
    <property type="molecule type" value="Genomic_DNA"/>
</dbReference>
<keyword evidence="3" id="KW-1003">Cell membrane</keyword>
<keyword evidence="7" id="KW-0813">Transport</keyword>
<dbReference type="STRING" id="582402.Hbal_1211"/>
<keyword evidence="5 8" id="KW-1133">Transmembrane helix</keyword>
<comment type="subcellular location">
    <subcellularLocation>
        <location evidence="1">Cell membrane</location>
        <topology evidence="1">Single-pass membrane protein</topology>
    </subcellularLocation>
    <subcellularLocation>
        <location evidence="7">Cell membrane</location>
        <topology evidence="7">Single-pass type II membrane protein</topology>
    </subcellularLocation>
</comment>